<evidence type="ECO:0000313" key="1">
    <source>
        <dbReference type="EMBL" id="GER91774.1"/>
    </source>
</evidence>
<gene>
    <name evidence="1" type="ORF">KDW_59360</name>
</gene>
<dbReference type="AlphaFoldDB" id="A0A5J4KQX4"/>
<comment type="caution">
    <text evidence="1">The sequence shown here is derived from an EMBL/GenBank/DDBJ whole genome shotgun (WGS) entry which is preliminary data.</text>
</comment>
<dbReference type="Pfam" id="PF17723">
    <property type="entry name" value="RHH_8"/>
    <property type="match status" value="1"/>
</dbReference>
<dbReference type="InterPro" id="IPR041088">
    <property type="entry name" value="RHH_8"/>
</dbReference>
<protein>
    <submittedName>
        <fullName evidence="1">Uncharacterized protein</fullName>
    </submittedName>
</protein>
<evidence type="ECO:0000313" key="2">
    <source>
        <dbReference type="Proteomes" id="UP000326912"/>
    </source>
</evidence>
<name>A0A5J4KQX4_9CHLR</name>
<dbReference type="Proteomes" id="UP000326912">
    <property type="component" value="Unassembled WGS sequence"/>
</dbReference>
<proteinExistence type="predicted"/>
<sequence>MVHYNKADLEHILADGQRLHLLVVGSCFIAADVSVELADRAIEKLKLIGKLEATPAVRKVLEAKLS</sequence>
<keyword evidence="2" id="KW-1185">Reference proteome</keyword>
<dbReference type="EMBL" id="BKZW01000004">
    <property type="protein sequence ID" value="GER91774.1"/>
    <property type="molecule type" value="Genomic_DNA"/>
</dbReference>
<reference evidence="1 2" key="1">
    <citation type="submission" date="2019-10" db="EMBL/GenBank/DDBJ databases">
        <title>Dictyobacter vulcani sp. nov., within the class Ktedonobacteria, isolated from soil of volcanic Mt. Zao.</title>
        <authorList>
            <person name="Zheng Y."/>
            <person name="Wang C.M."/>
            <person name="Sakai Y."/>
            <person name="Abe K."/>
            <person name="Yokota A."/>
            <person name="Yabe S."/>
        </authorList>
    </citation>
    <scope>NUCLEOTIDE SEQUENCE [LARGE SCALE GENOMIC DNA]</scope>
    <source>
        <strain evidence="1 2">W12</strain>
    </source>
</reference>
<accession>A0A5J4KQX4</accession>
<organism evidence="1 2">
    <name type="scientific">Dictyobacter vulcani</name>
    <dbReference type="NCBI Taxonomy" id="2607529"/>
    <lineage>
        <taxon>Bacteria</taxon>
        <taxon>Bacillati</taxon>
        <taxon>Chloroflexota</taxon>
        <taxon>Ktedonobacteria</taxon>
        <taxon>Ktedonobacterales</taxon>
        <taxon>Dictyobacteraceae</taxon>
        <taxon>Dictyobacter</taxon>
    </lineage>
</organism>